<dbReference type="GO" id="GO:0009279">
    <property type="term" value="C:cell outer membrane"/>
    <property type="evidence" value="ECO:0007669"/>
    <property type="project" value="UniProtKB-SubCell"/>
</dbReference>
<feature type="compositionally biased region" description="Polar residues" evidence="6">
    <location>
        <begin position="202"/>
        <end position="216"/>
    </location>
</feature>
<protein>
    <submittedName>
        <fullName evidence="7">TolC family protein</fullName>
    </submittedName>
</protein>
<evidence type="ECO:0000313" key="8">
    <source>
        <dbReference type="Proteomes" id="UP000501648"/>
    </source>
</evidence>
<sequence>MAELSVEEGKAGESGAAEGSLKKESRNQFKNKVRGVTLADSVLAHQGSMGESDLIRQIKTESQNRDGVLLLNKAHSNYALIKMCVEKTMVAYFDAEGAMSQLRARSQDRASIEYLLTVVNRRQKEGAIGQTDLLQVKMALVQAELAEQKAETYWEKSVAAFGNALNISVAEPLQLKPITKDELGKFEDDLRQWIKSRKSDQPPVSSTNRQIGSASGLSEPLRSLRISSGTPSIDLGGTGLEVPGADLVIHPVADHLEEQEGKKNIEEAQAYADAMSAVESLRLSFELRESAKDALLSSQISYAKGAISIVQLLRQQIVFSDAIQKSIDCQERFRLAKLRLLGWDDVLTVRSLLDIAGFRG</sequence>
<dbReference type="AlphaFoldDB" id="A0A6M3ZMH9"/>
<evidence type="ECO:0000256" key="5">
    <source>
        <dbReference type="ARBA" id="ARBA00023237"/>
    </source>
</evidence>
<name>A0A6M3ZMH9_9BURK</name>
<keyword evidence="3" id="KW-0812">Transmembrane</keyword>
<evidence type="ECO:0000256" key="4">
    <source>
        <dbReference type="ARBA" id="ARBA00023136"/>
    </source>
</evidence>
<evidence type="ECO:0000256" key="1">
    <source>
        <dbReference type="ARBA" id="ARBA00004442"/>
    </source>
</evidence>
<evidence type="ECO:0000256" key="3">
    <source>
        <dbReference type="ARBA" id="ARBA00022692"/>
    </source>
</evidence>
<dbReference type="GO" id="GO:0015562">
    <property type="term" value="F:efflux transmembrane transporter activity"/>
    <property type="evidence" value="ECO:0007669"/>
    <property type="project" value="InterPro"/>
</dbReference>
<dbReference type="Proteomes" id="UP000501648">
    <property type="component" value="Chromosome"/>
</dbReference>
<dbReference type="GO" id="GO:0015288">
    <property type="term" value="F:porin activity"/>
    <property type="evidence" value="ECO:0007669"/>
    <property type="project" value="TreeGrafter"/>
</dbReference>
<dbReference type="InterPro" id="IPR051906">
    <property type="entry name" value="TolC-like"/>
</dbReference>
<dbReference type="Gene3D" id="1.20.1600.10">
    <property type="entry name" value="Outer membrane efflux proteins (OEP)"/>
    <property type="match status" value="1"/>
</dbReference>
<gene>
    <name evidence="7" type="ORF">C798_06195</name>
</gene>
<evidence type="ECO:0000256" key="6">
    <source>
        <dbReference type="SAM" id="MobiDB-lite"/>
    </source>
</evidence>
<evidence type="ECO:0000313" key="7">
    <source>
        <dbReference type="EMBL" id="QJP99833.1"/>
    </source>
</evidence>
<accession>A0A6M3ZMH9</accession>
<dbReference type="SUPFAM" id="SSF56954">
    <property type="entry name" value="Outer membrane efflux proteins (OEP)"/>
    <property type="match status" value="1"/>
</dbReference>
<keyword evidence="2" id="KW-1134">Transmembrane beta strand</keyword>
<comment type="subcellular location">
    <subcellularLocation>
        <location evidence="1">Cell outer membrane</location>
    </subcellularLocation>
</comment>
<proteinExistence type="predicted"/>
<keyword evidence="5" id="KW-0998">Cell outer membrane</keyword>
<dbReference type="PANTHER" id="PTHR30026">
    <property type="entry name" value="OUTER MEMBRANE PROTEIN TOLC"/>
    <property type="match status" value="1"/>
</dbReference>
<dbReference type="GO" id="GO:1990281">
    <property type="term" value="C:efflux pump complex"/>
    <property type="evidence" value="ECO:0007669"/>
    <property type="project" value="TreeGrafter"/>
</dbReference>
<reference evidence="7 8" key="1">
    <citation type="journal article" date="2012" name="J. Bacteriol.">
        <title>Genome sequence of the pathogenic Herbaspirillum seropedicae strain Os34, isolated from rice roots.</title>
        <authorList>
            <person name="Ye W."/>
            <person name="Ye S."/>
            <person name="Liu J."/>
            <person name="Chang S."/>
            <person name="Chen M."/>
            <person name="Zhu B."/>
            <person name="Guo L."/>
            <person name="An Q."/>
        </authorList>
    </citation>
    <scope>NUCLEOTIDE SEQUENCE [LARGE SCALE GENOMIC DNA]</scope>
    <source>
        <strain evidence="7 8">Os34</strain>
    </source>
</reference>
<organism evidence="7 8">
    <name type="scientific">Herbaspirillum rubrisubalbicans Os34</name>
    <dbReference type="NCBI Taxonomy" id="1235827"/>
    <lineage>
        <taxon>Bacteria</taxon>
        <taxon>Pseudomonadati</taxon>
        <taxon>Pseudomonadota</taxon>
        <taxon>Betaproteobacteria</taxon>
        <taxon>Burkholderiales</taxon>
        <taxon>Oxalobacteraceae</taxon>
        <taxon>Herbaspirillum</taxon>
    </lineage>
</organism>
<keyword evidence="4" id="KW-0472">Membrane</keyword>
<evidence type="ECO:0000256" key="2">
    <source>
        <dbReference type="ARBA" id="ARBA00022452"/>
    </source>
</evidence>
<dbReference type="PANTHER" id="PTHR30026:SF20">
    <property type="entry name" value="OUTER MEMBRANE PROTEIN TOLC"/>
    <property type="match status" value="1"/>
</dbReference>
<feature type="region of interest" description="Disordered" evidence="6">
    <location>
        <begin position="1"/>
        <end position="26"/>
    </location>
</feature>
<dbReference type="EMBL" id="CP008956">
    <property type="protein sequence ID" value="QJP99833.1"/>
    <property type="molecule type" value="Genomic_DNA"/>
</dbReference>
<feature type="region of interest" description="Disordered" evidence="6">
    <location>
        <begin position="195"/>
        <end position="219"/>
    </location>
</feature>